<feature type="signal peptide" evidence="7">
    <location>
        <begin position="1"/>
        <end position="19"/>
    </location>
</feature>
<evidence type="ECO:0008006" key="12">
    <source>
        <dbReference type="Google" id="ProtNLM"/>
    </source>
</evidence>
<dbReference type="SMART" id="SM00209">
    <property type="entry name" value="TSP1"/>
    <property type="match status" value="10"/>
</dbReference>
<dbReference type="PANTHER" id="PTHR13723">
    <property type="entry name" value="ADAMTS A DISINTEGRIN AND METALLOPROTEASE WITH THROMBOSPONDIN MOTIFS PROTEASE"/>
    <property type="match status" value="1"/>
</dbReference>
<dbReference type="SUPFAM" id="SSF82895">
    <property type="entry name" value="TSP-1 type 1 repeat"/>
    <property type="match status" value="9"/>
</dbReference>
<dbReference type="Gene3D" id="2.20.100.10">
    <property type="entry name" value="Thrombospondin type-1 (TSP1) repeat"/>
    <property type="match status" value="10"/>
</dbReference>
<dbReference type="PANTHER" id="PTHR13723:SF313">
    <property type="entry name" value="PEPTIDASE M12B DOMAIN-CONTAINING PROTEIN"/>
    <property type="match status" value="1"/>
</dbReference>
<dbReference type="SUPFAM" id="SSF48726">
    <property type="entry name" value="Immunoglobulin"/>
    <property type="match status" value="1"/>
</dbReference>
<dbReference type="GO" id="GO:0006508">
    <property type="term" value="P:proteolysis"/>
    <property type="evidence" value="ECO:0007669"/>
    <property type="project" value="TreeGrafter"/>
</dbReference>
<dbReference type="InterPro" id="IPR013273">
    <property type="entry name" value="ADAMTS/ADAMTS-like"/>
</dbReference>
<keyword evidence="5 6" id="KW-1015">Disulfide bond</keyword>
<dbReference type="AlphaFoldDB" id="A0A2C9KLK4"/>
<evidence type="ECO:0000313" key="10">
    <source>
        <dbReference type="EnsemblMetazoa" id="BGLB021115-PF"/>
    </source>
</evidence>
<evidence type="ECO:0000256" key="6">
    <source>
        <dbReference type="PIRSR" id="PIRSR613273-3"/>
    </source>
</evidence>
<dbReference type="GO" id="GO:0004222">
    <property type="term" value="F:metalloendopeptidase activity"/>
    <property type="evidence" value="ECO:0007669"/>
    <property type="project" value="TreeGrafter"/>
</dbReference>
<dbReference type="STRING" id="6526.A0A2C9KLK4"/>
<protein>
    <recommendedName>
        <fullName evidence="12">PLAC domain-containing protein</fullName>
    </recommendedName>
</protein>
<dbReference type="EnsemblMetazoa" id="BGLB021115-RC">
    <property type="protein sequence ID" value="BGLB021115-PC"/>
    <property type="gene ID" value="BGLB021115"/>
</dbReference>
<dbReference type="Pfam" id="PF00090">
    <property type="entry name" value="TSP_1"/>
    <property type="match status" value="1"/>
</dbReference>
<dbReference type="InterPro" id="IPR050439">
    <property type="entry name" value="ADAMTS_ADAMTS-like"/>
</dbReference>
<dbReference type="InterPro" id="IPR013098">
    <property type="entry name" value="Ig_I-set"/>
</dbReference>
<dbReference type="FunFam" id="2.20.100.10:FF:000005">
    <property type="entry name" value="ADAM metallopeptidase with thrombospondin type 1 motif 9"/>
    <property type="match status" value="2"/>
</dbReference>
<dbReference type="PROSITE" id="PS50092">
    <property type="entry name" value="TSP1"/>
    <property type="match status" value="9"/>
</dbReference>
<feature type="domain" description="Ig-like" evidence="8">
    <location>
        <begin position="640"/>
        <end position="741"/>
    </location>
</feature>
<evidence type="ECO:0000256" key="4">
    <source>
        <dbReference type="ARBA" id="ARBA00022737"/>
    </source>
</evidence>
<reference evidence="10" key="1">
    <citation type="submission" date="2020-05" db="UniProtKB">
        <authorList>
            <consortium name="EnsemblMetazoa"/>
        </authorList>
    </citation>
    <scope>IDENTIFICATION</scope>
    <source>
        <strain evidence="10">BB02</strain>
    </source>
</reference>
<gene>
    <name evidence="10" type="primary">106079881</name>
</gene>
<accession>A0A2C9KLK4</accession>
<dbReference type="InterPro" id="IPR000884">
    <property type="entry name" value="TSP1_rpt"/>
</dbReference>
<dbReference type="InterPro" id="IPR045371">
    <property type="entry name" value="ADAMTS_CR_3"/>
</dbReference>
<evidence type="ECO:0000256" key="3">
    <source>
        <dbReference type="ARBA" id="ARBA00022729"/>
    </source>
</evidence>
<feature type="disulfide bond" evidence="6">
    <location>
        <begin position="35"/>
        <end position="71"/>
    </location>
</feature>
<dbReference type="SMART" id="SM00408">
    <property type="entry name" value="IGc2"/>
    <property type="match status" value="1"/>
</dbReference>
<dbReference type="InterPro" id="IPR036179">
    <property type="entry name" value="Ig-like_dom_sf"/>
</dbReference>
<dbReference type="GO" id="GO:0031012">
    <property type="term" value="C:extracellular matrix"/>
    <property type="evidence" value="ECO:0007669"/>
    <property type="project" value="TreeGrafter"/>
</dbReference>
<dbReference type="KEGG" id="bgt:106079881"/>
<keyword evidence="3 7" id="KW-0732">Signal</keyword>
<dbReference type="InterPro" id="IPR003598">
    <property type="entry name" value="Ig_sub2"/>
</dbReference>
<dbReference type="InterPro" id="IPR036383">
    <property type="entry name" value="TSP1_rpt_sf"/>
</dbReference>
<dbReference type="GO" id="GO:0030198">
    <property type="term" value="P:extracellular matrix organization"/>
    <property type="evidence" value="ECO:0007669"/>
    <property type="project" value="InterPro"/>
</dbReference>
<dbReference type="VEuPathDB" id="VectorBase:BGLB021115"/>
<evidence type="ECO:0000256" key="2">
    <source>
        <dbReference type="ARBA" id="ARBA00022525"/>
    </source>
</evidence>
<evidence type="ECO:0000256" key="7">
    <source>
        <dbReference type="SAM" id="SignalP"/>
    </source>
</evidence>
<dbReference type="VEuPathDB" id="VectorBase:BGLAX_038451"/>
<dbReference type="GO" id="GO:0005576">
    <property type="term" value="C:extracellular region"/>
    <property type="evidence" value="ECO:0007669"/>
    <property type="project" value="UniProtKB-SubCell"/>
</dbReference>
<dbReference type="PRINTS" id="PR01857">
    <property type="entry name" value="ADAMTSFAMILY"/>
</dbReference>
<comment type="subcellular location">
    <subcellularLocation>
        <location evidence="1">Secreted</location>
    </subcellularLocation>
</comment>
<dbReference type="Pfam" id="PF08686">
    <property type="entry name" value="PLAC"/>
    <property type="match status" value="1"/>
</dbReference>
<evidence type="ECO:0000256" key="5">
    <source>
        <dbReference type="ARBA" id="ARBA00023157"/>
    </source>
</evidence>
<dbReference type="EnsemblMetazoa" id="BGLB021115-RF">
    <property type="protein sequence ID" value="BGLB021115-PF"/>
    <property type="gene ID" value="BGLB021115"/>
</dbReference>
<dbReference type="Pfam" id="PF19236">
    <property type="entry name" value="ADAMTS_CR_3"/>
    <property type="match status" value="1"/>
</dbReference>
<keyword evidence="2" id="KW-0964">Secreted</keyword>
<feature type="disulfide bond" evidence="6">
    <location>
        <begin position="46"/>
        <end position="56"/>
    </location>
</feature>
<keyword evidence="4" id="KW-0677">Repeat</keyword>
<proteinExistence type="predicted"/>
<dbReference type="Pfam" id="PF19030">
    <property type="entry name" value="TSP1_ADAMTS"/>
    <property type="match status" value="10"/>
</dbReference>
<dbReference type="InterPro" id="IPR007110">
    <property type="entry name" value="Ig-like_dom"/>
</dbReference>
<name>A0A2C9KLK4_BIOGL</name>
<sequence>MHGILFLICISQVLTEIRSDHWNEWSSWSECSRTCGGGATYQERKCLRSSRSKEGCEGERFKYNTCNNEPCSQEAQDFRAQQCAAYNNATYGGSLYTWLPYTDRKSPCTLYCIPKGTRTVVRLAPKVLDGTRCKFNAFDMCISGKCWPVGCDHKLDSPLTQDLCGVCGGNNSCLNNGTKERYHWVDIGLTPCSASCGVGVQHYQYRCRDRLSGNQVPEGRCAKSQKPSEKEKTCFKRQCPPVWKIFPWQACSVNCGGGSATRAVRCMDTLPDGRQHWLHDSFCPQPKPSTVRPCNPRMCPRWYAGEWSPCSVTCGWGEQVREVLCRHEGDMFCDLNAQPVTRRNCTTIFSCTDPDDPRLVAEHDDYAGQQELSFGISHVKADIVVDATETKHLDLPKYIVSDWSPCSATCGISVRTRYVRCQVQLQYLKQMVDLPDAECTEPKPNLSEPCNLEPCFKDFKWIPQGLTPCSRSCLGGTQETHLVCVHKISNLTQPDENCIHAEKFPIERKVCNEIPCPQRWRIGGFGECSRSCGGGLMNREVKCIQQIDVSLDRVLNLPDLMCEQPAPPTSRDCNTQPCPANWAFGHWSQCSVSCGVGIELRPVVCQRITQDGDPLDVDEYHCPPTERPEAERICNMSACPELKIKELQMKFFQMNPMDKVRLFVGGEASILPGTSVLILCPVNGKDKKKIEWLKNGKPVRPSAQIAISKRGNLRIKKVWPRTDDGKYTCVIGNKKSSIKMTIIEFMHAMQETFLREQYLRGYMNNDSASHVDPYDKKVRPLQVLVSEWSPCSTTCGHGVKKRKISCELIAEDYFEVFPLKVCKKYGIQIPTVMEKCNFKPCTKWAADEWSQCLNDKCLKKDYSYKVRTVKCFNEMNSSIVHDKYCHKASKPPTQKECKNPACQPVWYTSEWTECLANCGESGYQTRMLMCVWAGGELPAGRNCEGLARPVLLRPCFNHCTHGMWTSQLKPKPLECVDESNYCKIVPVMKLCRFKNFQTKCCHSCSSKAQDPPS</sequence>
<evidence type="ECO:0000259" key="8">
    <source>
        <dbReference type="PROSITE" id="PS50835"/>
    </source>
</evidence>
<dbReference type="RefSeq" id="XP_013096567.2">
    <property type="nucleotide sequence ID" value="XM_013241113.2"/>
</dbReference>
<dbReference type="Pfam" id="PF07679">
    <property type="entry name" value="I-set"/>
    <property type="match status" value="1"/>
</dbReference>
<dbReference type="InterPro" id="IPR013783">
    <property type="entry name" value="Ig-like_fold"/>
</dbReference>
<dbReference type="PROSITE" id="PS50900">
    <property type="entry name" value="PLAC"/>
    <property type="match status" value="1"/>
</dbReference>
<dbReference type="PROSITE" id="PS50835">
    <property type="entry name" value="IG_LIKE"/>
    <property type="match status" value="1"/>
</dbReference>
<feature type="disulfide bond" evidence="6">
    <location>
        <begin position="31"/>
        <end position="66"/>
    </location>
</feature>
<organism evidence="10 11">
    <name type="scientific">Biomphalaria glabrata</name>
    <name type="common">Bloodfluke planorb</name>
    <name type="synonym">Freshwater snail</name>
    <dbReference type="NCBI Taxonomy" id="6526"/>
    <lineage>
        <taxon>Eukaryota</taxon>
        <taxon>Metazoa</taxon>
        <taxon>Spiralia</taxon>
        <taxon>Lophotrochozoa</taxon>
        <taxon>Mollusca</taxon>
        <taxon>Gastropoda</taxon>
        <taxon>Heterobranchia</taxon>
        <taxon>Euthyneura</taxon>
        <taxon>Panpulmonata</taxon>
        <taxon>Hygrophila</taxon>
        <taxon>Lymnaeoidea</taxon>
        <taxon>Planorbidae</taxon>
        <taxon>Biomphalaria</taxon>
    </lineage>
</organism>
<dbReference type="OrthoDB" id="5781878at2759"/>
<evidence type="ECO:0000256" key="1">
    <source>
        <dbReference type="ARBA" id="ARBA00004613"/>
    </source>
</evidence>
<feature type="domain" description="PLAC" evidence="9">
    <location>
        <begin position="971"/>
        <end position="1008"/>
    </location>
</feature>
<feature type="chain" id="PRO_5014284973" description="PLAC domain-containing protein" evidence="7">
    <location>
        <begin position="20"/>
        <end position="1013"/>
    </location>
</feature>
<dbReference type="Proteomes" id="UP000076420">
    <property type="component" value="Unassembled WGS sequence"/>
</dbReference>
<evidence type="ECO:0000313" key="11">
    <source>
        <dbReference type="Proteomes" id="UP000076420"/>
    </source>
</evidence>
<dbReference type="Gene3D" id="2.60.40.10">
    <property type="entry name" value="Immunoglobulins"/>
    <property type="match status" value="1"/>
</dbReference>
<dbReference type="RefSeq" id="XP_013096566.2">
    <property type="nucleotide sequence ID" value="XM_013241112.2"/>
</dbReference>
<dbReference type="InterPro" id="IPR010909">
    <property type="entry name" value="PLAC"/>
</dbReference>
<evidence type="ECO:0000259" key="9">
    <source>
        <dbReference type="PROSITE" id="PS50900"/>
    </source>
</evidence>